<accession>A0A0D1VPV3</accession>
<evidence type="ECO:0000313" key="2">
    <source>
        <dbReference type="Proteomes" id="UP000053599"/>
    </source>
</evidence>
<evidence type="ECO:0008006" key="3">
    <source>
        <dbReference type="Google" id="ProtNLM"/>
    </source>
</evidence>
<gene>
    <name evidence="1" type="ORF">PV11_09873</name>
</gene>
<dbReference type="EMBL" id="KN846954">
    <property type="protein sequence ID" value="KIV78120.1"/>
    <property type="molecule type" value="Genomic_DNA"/>
</dbReference>
<proteinExistence type="predicted"/>
<dbReference type="OrthoDB" id="4126315at2759"/>
<reference evidence="1 2" key="1">
    <citation type="submission" date="2015-01" db="EMBL/GenBank/DDBJ databases">
        <title>The Genome Sequence of Exophiala sideris CBS121828.</title>
        <authorList>
            <consortium name="The Broad Institute Genomics Platform"/>
            <person name="Cuomo C."/>
            <person name="de Hoog S."/>
            <person name="Gorbushina A."/>
            <person name="Stielow B."/>
            <person name="Teixiera M."/>
            <person name="Abouelleil A."/>
            <person name="Chapman S.B."/>
            <person name="Priest M."/>
            <person name="Young S.K."/>
            <person name="Wortman J."/>
            <person name="Nusbaum C."/>
            <person name="Birren B."/>
        </authorList>
    </citation>
    <scope>NUCLEOTIDE SEQUENCE [LARGE SCALE GENOMIC DNA]</scope>
    <source>
        <strain evidence="1 2">CBS 121828</strain>
    </source>
</reference>
<sequence>MSSSNTAPISISKDITFVLTVKVYIDPSQTNEFFALFKPAYESVLAEPECRFFIVNTTQEPRCISWVEGWSKDVQWFMAEQMTKSYYQPYLSKTEGMFIKPREFEFHTPQEGMCHFKLPLPQID</sequence>
<dbReference type="HOGENOM" id="CLU_147503_0_0_1"/>
<organism evidence="1 2">
    <name type="scientific">Exophiala sideris</name>
    <dbReference type="NCBI Taxonomy" id="1016849"/>
    <lineage>
        <taxon>Eukaryota</taxon>
        <taxon>Fungi</taxon>
        <taxon>Dikarya</taxon>
        <taxon>Ascomycota</taxon>
        <taxon>Pezizomycotina</taxon>
        <taxon>Eurotiomycetes</taxon>
        <taxon>Chaetothyriomycetidae</taxon>
        <taxon>Chaetothyriales</taxon>
        <taxon>Herpotrichiellaceae</taxon>
        <taxon>Exophiala</taxon>
    </lineage>
</organism>
<dbReference type="SUPFAM" id="SSF54909">
    <property type="entry name" value="Dimeric alpha+beta barrel"/>
    <property type="match status" value="1"/>
</dbReference>
<dbReference type="Gene3D" id="3.30.70.100">
    <property type="match status" value="1"/>
</dbReference>
<protein>
    <recommendedName>
        <fullName evidence="3">ABM domain-containing protein</fullName>
    </recommendedName>
</protein>
<dbReference type="InterPro" id="IPR011008">
    <property type="entry name" value="Dimeric_a/b-barrel"/>
</dbReference>
<dbReference type="Proteomes" id="UP000053599">
    <property type="component" value="Unassembled WGS sequence"/>
</dbReference>
<evidence type="ECO:0000313" key="1">
    <source>
        <dbReference type="EMBL" id="KIV78120.1"/>
    </source>
</evidence>
<name>A0A0D1VPV3_9EURO</name>
<dbReference type="AlphaFoldDB" id="A0A0D1VPV3"/>